<dbReference type="InterPro" id="IPR016135">
    <property type="entry name" value="UBQ-conjugating_enzyme/RWD"/>
</dbReference>
<dbReference type="AlphaFoldDB" id="A8PSW0"/>
<dbReference type="SMART" id="SM00212">
    <property type="entry name" value="UBCc"/>
    <property type="match status" value="1"/>
</dbReference>
<name>A8PSW0_MALGO</name>
<evidence type="ECO:0000256" key="1">
    <source>
        <dbReference type="ARBA" id="ARBA00022679"/>
    </source>
</evidence>
<dbReference type="SUPFAM" id="SSF54495">
    <property type="entry name" value="UBC-like"/>
    <property type="match status" value="1"/>
</dbReference>
<gene>
    <name evidence="6" type="ORF">MGL_0325</name>
</gene>
<protein>
    <recommendedName>
        <fullName evidence="5">UBC core domain-containing protein</fullName>
    </recommendedName>
</protein>
<evidence type="ECO:0000256" key="4">
    <source>
        <dbReference type="RuleBase" id="RU362109"/>
    </source>
</evidence>
<sequence>MNRDDTGGSGSAATGSMRRLAHERKAAEQLDDEHVLDLRPINDDDLRSWRAILHAPVDGMYKGGYFEVHIQVPETYPMKPPTMHFRTRIFHPNVHWKTGEICLDVLKTQWSPAWSLHSACTAVVALLDSPEADSPLNVDAANLLRTGDHIAYRSMCAMYTRLYAGTTGP</sequence>
<dbReference type="GO" id="GO:0016740">
    <property type="term" value="F:transferase activity"/>
    <property type="evidence" value="ECO:0007669"/>
    <property type="project" value="UniProtKB-KW"/>
</dbReference>
<dbReference type="InParanoid" id="A8PSW0"/>
<evidence type="ECO:0000256" key="2">
    <source>
        <dbReference type="ARBA" id="ARBA00022786"/>
    </source>
</evidence>
<dbReference type="FunCoup" id="A8PSW0">
    <property type="interactions" value="137"/>
</dbReference>
<dbReference type="OrthoDB" id="9973183at2759"/>
<dbReference type="Pfam" id="PF00179">
    <property type="entry name" value="UQ_con"/>
    <property type="match status" value="1"/>
</dbReference>
<proteinExistence type="inferred from homology"/>
<feature type="active site" description="Glycyl thioester intermediate" evidence="3">
    <location>
        <position position="102"/>
    </location>
</feature>
<feature type="domain" description="UBC core" evidence="5">
    <location>
        <begin position="15"/>
        <end position="165"/>
    </location>
</feature>
<dbReference type="InterPro" id="IPR050113">
    <property type="entry name" value="Ub_conjugating_enzyme"/>
</dbReference>
<dbReference type="GO" id="GO:0005524">
    <property type="term" value="F:ATP binding"/>
    <property type="evidence" value="ECO:0007669"/>
    <property type="project" value="UniProtKB-UniRule"/>
</dbReference>
<keyword evidence="1" id="KW-0808">Transferase</keyword>
<evidence type="ECO:0000259" key="5">
    <source>
        <dbReference type="PROSITE" id="PS50127"/>
    </source>
</evidence>
<reference evidence="6 7" key="1">
    <citation type="journal article" date="2007" name="Proc. Natl. Acad. Sci. U.S.A.">
        <title>Dandruff-associated Malassezia genomes reveal convergent and divergent virulence traits shared with plant and human fungal pathogens.</title>
        <authorList>
            <person name="Xu J."/>
            <person name="Saunders C.W."/>
            <person name="Hu P."/>
            <person name="Grant R.A."/>
            <person name="Boekhout T."/>
            <person name="Kuramae E.E."/>
            <person name="Kronstad J.W."/>
            <person name="Deangelis Y.M."/>
            <person name="Reeder N.L."/>
            <person name="Johnstone K.R."/>
            <person name="Leland M."/>
            <person name="Fieno A.M."/>
            <person name="Begley W.M."/>
            <person name="Sun Y."/>
            <person name="Lacey M.P."/>
            <person name="Chaudhary T."/>
            <person name="Keough T."/>
            <person name="Chu L."/>
            <person name="Sears R."/>
            <person name="Yuan B."/>
            <person name="Dawson T.L.Jr."/>
        </authorList>
    </citation>
    <scope>NUCLEOTIDE SEQUENCE [LARGE SCALE GENOMIC DNA]</scope>
    <source>
        <strain evidence="7">ATCC MYA-4612 / CBS 7966</strain>
    </source>
</reference>
<dbReference type="Proteomes" id="UP000008837">
    <property type="component" value="Unassembled WGS sequence"/>
</dbReference>
<dbReference type="InterPro" id="IPR000608">
    <property type="entry name" value="UBC"/>
</dbReference>
<evidence type="ECO:0000313" key="6">
    <source>
        <dbReference type="EMBL" id="EDP45336.1"/>
    </source>
</evidence>
<dbReference type="KEGG" id="mgl:MGL_0325"/>
<keyword evidence="2 4" id="KW-0833">Ubl conjugation pathway</keyword>
<keyword evidence="7" id="KW-1185">Reference proteome</keyword>
<dbReference type="PANTHER" id="PTHR24067">
    <property type="entry name" value="UBIQUITIN-CONJUGATING ENZYME E2"/>
    <property type="match status" value="1"/>
</dbReference>
<dbReference type="VEuPathDB" id="FungiDB:MGL_0325"/>
<dbReference type="CDD" id="cd23812">
    <property type="entry name" value="UBCc_ScPEX4-like"/>
    <property type="match status" value="1"/>
</dbReference>
<comment type="caution">
    <text evidence="6">The sequence shown here is derived from an EMBL/GenBank/DDBJ whole genome shotgun (WGS) entry which is preliminary data.</text>
</comment>
<organism evidence="6 7">
    <name type="scientific">Malassezia globosa (strain ATCC MYA-4612 / CBS 7966)</name>
    <name type="common">Dandruff-associated fungus</name>
    <dbReference type="NCBI Taxonomy" id="425265"/>
    <lineage>
        <taxon>Eukaryota</taxon>
        <taxon>Fungi</taxon>
        <taxon>Dikarya</taxon>
        <taxon>Basidiomycota</taxon>
        <taxon>Ustilaginomycotina</taxon>
        <taxon>Malasseziomycetes</taxon>
        <taxon>Malasseziales</taxon>
        <taxon>Malasseziaceae</taxon>
        <taxon>Malassezia</taxon>
    </lineage>
</organism>
<dbReference type="GeneID" id="5856856"/>
<keyword evidence="4" id="KW-0547">Nucleotide-binding</keyword>
<accession>A8PSW0</accession>
<comment type="similarity">
    <text evidence="4">Belongs to the ubiquitin-conjugating enzyme family.</text>
</comment>
<dbReference type="PROSITE" id="PS50127">
    <property type="entry name" value="UBC_2"/>
    <property type="match status" value="1"/>
</dbReference>
<dbReference type="OMA" id="WRAVMKG"/>
<evidence type="ECO:0000256" key="3">
    <source>
        <dbReference type="PROSITE-ProRule" id="PRU10133"/>
    </source>
</evidence>
<dbReference type="EMBL" id="AAYY01000001">
    <property type="protein sequence ID" value="EDP45336.1"/>
    <property type="molecule type" value="Genomic_DNA"/>
</dbReference>
<keyword evidence="4" id="KW-0067">ATP-binding</keyword>
<dbReference type="RefSeq" id="XP_001732550.1">
    <property type="nucleotide sequence ID" value="XM_001732498.1"/>
</dbReference>
<dbReference type="Gene3D" id="3.10.110.10">
    <property type="entry name" value="Ubiquitin Conjugating Enzyme"/>
    <property type="match status" value="1"/>
</dbReference>
<dbReference type="STRING" id="425265.A8PSW0"/>
<dbReference type="PROSITE" id="PS00183">
    <property type="entry name" value="UBC_1"/>
    <property type="match status" value="1"/>
</dbReference>
<dbReference type="InterPro" id="IPR023313">
    <property type="entry name" value="UBQ-conjugating_AS"/>
</dbReference>
<evidence type="ECO:0000313" key="7">
    <source>
        <dbReference type="Proteomes" id="UP000008837"/>
    </source>
</evidence>